<dbReference type="AlphaFoldDB" id="A0A964XJT1"/>
<dbReference type="RefSeq" id="WP_161693343.1">
    <property type="nucleotide sequence ID" value="NZ_JAAAHS010000010.1"/>
</dbReference>
<comment type="caution">
    <text evidence="2">The sequence shown here is derived from an EMBL/GenBank/DDBJ whole genome shotgun (WGS) entry which is preliminary data.</text>
</comment>
<evidence type="ECO:0000313" key="2">
    <source>
        <dbReference type="EMBL" id="NBE50361.1"/>
    </source>
</evidence>
<sequence>MGLNEQPRVDVRVDIGALVLDGFGPHLDAGRVMAPFRAELTRVVQERGLSSEACASDTLSRPPPLPRTNNPVRLGESLARAVHAGLTGDGGERL</sequence>
<gene>
    <name evidence="2" type="ORF">GUY60_02725</name>
</gene>
<protein>
    <submittedName>
        <fullName evidence="2">Uncharacterized protein</fullName>
    </submittedName>
</protein>
<evidence type="ECO:0000313" key="3">
    <source>
        <dbReference type="Proteomes" id="UP000598297"/>
    </source>
</evidence>
<accession>A0A964XJT1</accession>
<reference evidence="2" key="1">
    <citation type="submission" date="2020-01" db="EMBL/GenBank/DDBJ databases">
        <title>Whole-genome analyses of novel actinobacteria.</title>
        <authorList>
            <person name="Sahin N."/>
        </authorList>
    </citation>
    <scope>NUCLEOTIDE SEQUENCE</scope>
    <source>
        <strain evidence="2">YC537</strain>
    </source>
</reference>
<dbReference type="OrthoDB" id="3692879at2"/>
<evidence type="ECO:0000256" key="1">
    <source>
        <dbReference type="SAM" id="MobiDB-lite"/>
    </source>
</evidence>
<dbReference type="Proteomes" id="UP000598297">
    <property type="component" value="Unassembled WGS sequence"/>
</dbReference>
<name>A0A964XJT1_9ACTN</name>
<organism evidence="2 3">
    <name type="scientific">Streptomyces boluensis</name>
    <dbReference type="NCBI Taxonomy" id="1775135"/>
    <lineage>
        <taxon>Bacteria</taxon>
        <taxon>Bacillati</taxon>
        <taxon>Actinomycetota</taxon>
        <taxon>Actinomycetes</taxon>
        <taxon>Kitasatosporales</taxon>
        <taxon>Streptomycetaceae</taxon>
        <taxon>Streptomyces</taxon>
    </lineage>
</organism>
<keyword evidence="3" id="KW-1185">Reference proteome</keyword>
<feature type="region of interest" description="Disordered" evidence="1">
    <location>
        <begin position="52"/>
        <end position="72"/>
    </location>
</feature>
<proteinExistence type="predicted"/>
<dbReference type="EMBL" id="JAAAHS010000010">
    <property type="protein sequence ID" value="NBE50361.1"/>
    <property type="molecule type" value="Genomic_DNA"/>
</dbReference>